<dbReference type="AlphaFoldDB" id="A0A437LXQ5"/>
<sequence>MEGILERNIQGLRAIAAYMVVVHHILDTFANNLGFHHPINNMRTGGAGVDIFFVISGYIMMLTTSDRPIGPKRFLYNRIIRIVPMYWLLTIVALILIAAGFKMFGQNPIDVKRILTSFGFLPYFGSSGKVIDPILFPGWTLNYEMMFYIVFALCLLRHDVKFRILSVCCILFCFWLAQVYIDDPLVDYLGADVIIGFAAGIMLWRVSRHNIVSPVIAAGFCLLGVLALVMLDYPIPFPIPHARLIVIAGALSIVFGAVCLERHGIKIKDGWLMHEGNASYSLYLIHPFVLQFVAKVAKVMHFGGGYLASFGLAAVMLITSGVAARLLYSKLEQPLSEILKLSRRKANFVRT</sequence>
<feature type="transmembrane region" description="Helical" evidence="1">
    <location>
        <begin position="45"/>
        <end position="64"/>
    </location>
</feature>
<keyword evidence="3" id="KW-0012">Acyltransferase</keyword>
<dbReference type="InterPro" id="IPR002656">
    <property type="entry name" value="Acyl_transf_3_dom"/>
</dbReference>
<dbReference type="InterPro" id="IPR050879">
    <property type="entry name" value="Acyltransferase_3"/>
</dbReference>
<evidence type="ECO:0000256" key="1">
    <source>
        <dbReference type="SAM" id="Phobius"/>
    </source>
</evidence>
<feature type="transmembrane region" description="Helical" evidence="1">
    <location>
        <begin position="134"/>
        <end position="155"/>
    </location>
</feature>
<proteinExistence type="predicted"/>
<reference evidence="3 4" key="1">
    <citation type="submission" date="2019-01" db="EMBL/GenBank/DDBJ databases">
        <authorList>
            <person name="Chen W.-M."/>
        </authorList>
    </citation>
    <scope>NUCLEOTIDE SEQUENCE [LARGE SCALE GENOMIC DNA]</scope>
    <source>
        <strain evidence="3 4">CCP-7</strain>
    </source>
</reference>
<keyword evidence="3" id="KW-0808">Transferase</keyword>
<dbReference type="OrthoDB" id="9767863at2"/>
<feature type="transmembrane region" description="Helical" evidence="1">
    <location>
        <begin position="306"/>
        <end position="328"/>
    </location>
</feature>
<feature type="transmembrane region" description="Helical" evidence="1">
    <location>
        <begin position="162"/>
        <end position="181"/>
    </location>
</feature>
<dbReference type="GO" id="GO:0000271">
    <property type="term" value="P:polysaccharide biosynthetic process"/>
    <property type="evidence" value="ECO:0007669"/>
    <property type="project" value="TreeGrafter"/>
</dbReference>
<feature type="transmembrane region" description="Helical" evidence="1">
    <location>
        <begin position="187"/>
        <end position="204"/>
    </location>
</feature>
<keyword evidence="4" id="KW-1185">Reference proteome</keyword>
<feature type="transmembrane region" description="Helical" evidence="1">
    <location>
        <begin position="85"/>
        <end position="105"/>
    </location>
</feature>
<dbReference type="PANTHER" id="PTHR23028:SF131">
    <property type="entry name" value="BLR2367 PROTEIN"/>
    <property type="match status" value="1"/>
</dbReference>
<comment type="caution">
    <text evidence="3">The sequence shown here is derived from an EMBL/GenBank/DDBJ whole genome shotgun (WGS) entry which is preliminary data.</text>
</comment>
<name>A0A437LXQ5_9SPHN</name>
<feature type="transmembrane region" description="Helical" evidence="1">
    <location>
        <begin position="12"/>
        <end position="33"/>
    </location>
</feature>
<dbReference type="EMBL" id="SACN01000003">
    <property type="protein sequence ID" value="RVT90190.1"/>
    <property type="molecule type" value="Genomic_DNA"/>
</dbReference>
<protein>
    <submittedName>
        <fullName evidence="3">Acyltransferase</fullName>
    </submittedName>
</protein>
<feature type="domain" description="Acyltransferase 3" evidence="2">
    <location>
        <begin position="8"/>
        <end position="317"/>
    </location>
</feature>
<accession>A0A437LXQ5</accession>
<organism evidence="3 4">
    <name type="scientific">Sphingomonas crocodyli</name>
    <dbReference type="NCBI Taxonomy" id="1979270"/>
    <lineage>
        <taxon>Bacteria</taxon>
        <taxon>Pseudomonadati</taxon>
        <taxon>Pseudomonadota</taxon>
        <taxon>Alphaproteobacteria</taxon>
        <taxon>Sphingomonadales</taxon>
        <taxon>Sphingomonadaceae</taxon>
        <taxon>Sphingomonas</taxon>
    </lineage>
</organism>
<evidence type="ECO:0000313" key="3">
    <source>
        <dbReference type="EMBL" id="RVT90190.1"/>
    </source>
</evidence>
<dbReference type="GO" id="GO:0016747">
    <property type="term" value="F:acyltransferase activity, transferring groups other than amino-acyl groups"/>
    <property type="evidence" value="ECO:0007669"/>
    <property type="project" value="InterPro"/>
</dbReference>
<dbReference type="Proteomes" id="UP000282971">
    <property type="component" value="Unassembled WGS sequence"/>
</dbReference>
<evidence type="ECO:0000259" key="2">
    <source>
        <dbReference type="Pfam" id="PF01757"/>
    </source>
</evidence>
<keyword evidence="1" id="KW-0472">Membrane</keyword>
<keyword evidence="1" id="KW-1133">Transmembrane helix</keyword>
<dbReference type="GO" id="GO:0016020">
    <property type="term" value="C:membrane"/>
    <property type="evidence" value="ECO:0007669"/>
    <property type="project" value="TreeGrafter"/>
</dbReference>
<evidence type="ECO:0000313" key="4">
    <source>
        <dbReference type="Proteomes" id="UP000282971"/>
    </source>
</evidence>
<keyword evidence="1" id="KW-0812">Transmembrane</keyword>
<feature type="transmembrane region" description="Helical" evidence="1">
    <location>
        <begin position="211"/>
        <end position="230"/>
    </location>
</feature>
<gene>
    <name evidence="3" type="ORF">EOD43_17985</name>
</gene>
<feature type="transmembrane region" description="Helical" evidence="1">
    <location>
        <begin position="242"/>
        <end position="260"/>
    </location>
</feature>
<dbReference type="Pfam" id="PF01757">
    <property type="entry name" value="Acyl_transf_3"/>
    <property type="match status" value="1"/>
</dbReference>
<dbReference type="PANTHER" id="PTHR23028">
    <property type="entry name" value="ACETYLTRANSFERASE"/>
    <property type="match status" value="1"/>
</dbReference>